<dbReference type="EMBL" id="CP024785">
    <property type="protein sequence ID" value="AUB39672.1"/>
    <property type="molecule type" value="Genomic_DNA"/>
</dbReference>
<protein>
    <submittedName>
        <fullName evidence="1">Uncharacterized protein</fullName>
    </submittedName>
</protein>
<evidence type="ECO:0000313" key="2">
    <source>
        <dbReference type="Proteomes" id="UP000232003"/>
    </source>
</evidence>
<gene>
    <name evidence="1" type="ORF">COO91_05670</name>
</gene>
<sequence length="71" mass="8024">MQINLVPVCDPGVSYGGEMMRDAITRFRKRLLVVIADMMVDDIITKVESFISEIDQKLNEKNNPSEFSSTS</sequence>
<name>A0A2K8SW57_9NOSO</name>
<organism evidence="1 2">
    <name type="scientific">Nostoc flagelliforme CCNUN1</name>
    <dbReference type="NCBI Taxonomy" id="2038116"/>
    <lineage>
        <taxon>Bacteria</taxon>
        <taxon>Bacillati</taxon>
        <taxon>Cyanobacteriota</taxon>
        <taxon>Cyanophyceae</taxon>
        <taxon>Nostocales</taxon>
        <taxon>Nostocaceae</taxon>
        <taxon>Nostoc</taxon>
    </lineage>
</organism>
<proteinExistence type="predicted"/>
<accession>A0A2K8SW57</accession>
<keyword evidence="2" id="KW-1185">Reference proteome</keyword>
<dbReference type="KEGG" id="nfl:COO91_05670"/>
<dbReference type="AlphaFoldDB" id="A0A2K8SW57"/>
<dbReference type="Proteomes" id="UP000232003">
    <property type="component" value="Chromosome"/>
</dbReference>
<reference evidence="1 2" key="1">
    <citation type="submission" date="2017-11" db="EMBL/GenBank/DDBJ databases">
        <title>Complete genome of a free-living desiccation-tolerant cyanobacterium and its photosynthetic adaptation to extreme terrestrial habitat.</title>
        <authorList>
            <person name="Shang J."/>
        </authorList>
    </citation>
    <scope>NUCLEOTIDE SEQUENCE [LARGE SCALE GENOMIC DNA]</scope>
    <source>
        <strain evidence="1 2">CCNUN1</strain>
    </source>
</reference>
<dbReference type="RefSeq" id="WP_100900615.1">
    <property type="nucleotide sequence ID" value="NZ_CAWNNC010000001.1"/>
</dbReference>
<evidence type="ECO:0000313" key="1">
    <source>
        <dbReference type="EMBL" id="AUB39672.1"/>
    </source>
</evidence>